<dbReference type="Gene3D" id="4.10.60.10">
    <property type="entry name" value="Zinc finger, CCHC-type"/>
    <property type="match status" value="1"/>
</dbReference>
<evidence type="ECO:0000313" key="3">
    <source>
        <dbReference type="Proteomes" id="UP000005203"/>
    </source>
</evidence>
<organism evidence="2">
    <name type="scientific">Apis mellifera</name>
    <name type="common">Honeybee</name>
    <dbReference type="NCBI Taxonomy" id="7460"/>
    <lineage>
        <taxon>Eukaryota</taxon>
        <taxon>Metazoa</taxon>
        <taxon>Ecdysozoa</taxon>
        <taxon>Arthropoda</taxon>
        <taxon>Hexapoda</taxon>
        <taxon>Insecta</taxon>
        <taxon>Pterygota</taxon>
        <taxon>Neoptera</taxon>
        <taxon>Endopterygota</taxon>
        <taxon>Hymenoptera</taxon>
        <taxon>Apocrita</taxon>
        <taxon>Aculeata</taxon>
        <taxon>Apoidea</taxon>
        <taxon>Anthophila</taxon>
        <taxon>Apidae</taxon>
        <taxon>Apis</taxon>
    </lineage>
</organism>
<dbReference type="EnsemblMetazoa" id="XM_006557590">
    <property type="protein sequence ID" value="XP_006557653"/>
    <property type="gene ID" value="LOC100577754"/>
</dbReference>
<dbReference type="RefSeq" id="XP_006557653.2">
    <property type="nucleotide sequence ID" value="XM_006557590.3"/>
</dbReference>
<keyword evidence="3" id="KW-1185">Reference proteome</keyword>
<dbReference type="SUPFAM" id="SSF57756">
    <property type="entry name" value="Retrovirus zinc finger-like domains"/>
    <property type="match status" value="1"/>
</dbReference>
<dbReference type="GO" id="GO:0008270">
    <property type="term" value="F:zinc ion binding"/>
    <property type="evidence" value="ECO:0007669"/>
    <property type="project" value="InterPro"/>
</dbReference>
<reference evidence="4" key="2">
    <citation type="submission" date="2025-04" db="UniProtKB">
        <authorList>
            <consortium name="RefSeq"/>
        </authorList>
    </citation>
    <scope>IDENTIFICATION</scope>
    <source>
        <strain evidence="4">DH4</strain>
        <tissue evidence="4">Whole body</tissue>
    </source>
</reference>
<protein>
    <submittedName>
        <fullName evidence="4">Uncharacterized protein LOC100577754</fullName>
    </submittedName>
</protein>
<evidence type="ECO:0000313" key="2">
    <source>
        <dbReference type="EnsemblMetazoa" id="XP_006557653"/>
    </source>
</evidence>
<feature type="region of interest" description="Disordered" evidence="1">
    <location>
        <begin position="1"/>
        <end position="21"/>
    </location>
</feature>
<dbReference type="GO" id="GO:0003676">
    <property type="term" value="F:nucleic acid binding"/>
    <property type="evidence" value="ECO:0007669"/>
    <property type="project" value="InterPro"/>
</dbReference>
<evidence type="ECO:0000256" key="1">
    <source>
        <dbReference type="SAM" id="MobiDB-lite"/>
    </source>
</evidence>
<reference evidence="2" key="1">
    <citation type="submission" date="2021-01" db="UniProtKB">
        <authorList>
            <consortium name="EnsemblMetazoa"/>
        </authorList>
    </citation>
    <scope>IDENTIFICATION</scope>
    <source>
        <strain evidence="2">DH4</strain>
    </source>
</reference>
<dbReference type="OrthoDB" id="7615217at2759"/>
<evidence type="ECO:0000313" key="4">
    <source>
        <dbReference type="RefSeq" id="XP_006557653.2"/>
    </source>
</evidence>
<name>A0A7M7GIW6_APIME</name>
<feature type="region of interest" description="Disordered" evidence="1">
    <location>
        <begin position="66"/>
        <end position="99"/>
    </location>
</feature>
<feature type="compositionally biased region" description="Basic and acidic residues" evidence="1">
    <location>
        <begin position="66"/>
        <end position="77"/>
    </location>
</feature>
<dbReference type="AlphaFoldDB" id="A0A7M7GIW6"/>
<accession>A0A7M7GIW6</accession>
<sequence length="99" mass="11391">MKKDTTTSGSKTPATMMTSRNPSHISEYVLEILNNEEDTIYAKNNIDKFYCWNCSTIGHNSKICKEPRHENEHRSQSKEISLSSMKKPLNCNKEPEVIK</sequence>
<dbReference type="KEGG" id="ame:100577754"/>
<proteinExistence type="predicted"/>
<dbReference type="GeneID" id="100577754"/>
<accession>A0A8B6YQS4</accession>
<dbReference type="Proteomes" id="UP000005203">
    <property type="component" value="Linkage group LG15"/>
</dbReference>
<gene>
    <name evidence="4" type="primary">LOC100577754</name>
</gene>
<dbReference type="InterPro" id="IPR036875">
    <property type="entry name" value="Znf_CCHC_sf"/>
</dbReference>